<proteinExistence type="inferred from homology"/>
<feature type="binding site" evidence="6">
    <location>
        <position position="371"/>
    </location>
    <ligand>
        <name>Mg(2+)</name>
        <dbReference type="ChEBI" id="CHEBI:18420"/>
    </ligand>
</feature>
<dbReference type="PANTHER" id="PTHR43600">
    <property type="entry name" value="COENZYME F420 HYDROGENASE, SUBUNIT ALPHA"/>
    <property type="match status" value="1"/>
</dbReference>
<evidence type="ECO:0000313" key="8">
    <source>
        <dbReference type="Proteomes" id="UP000176988"/>
    </source>
</evidence>
<evidence type="ECO:0008006" key="9">
    <source>
        <dbReference type="Google" id="ProtNLM"/>
    </source>
</evidence>
<comment type="cofactor">
    <cofactor evidence="6">
        <name>Fe cation</name>
        <dbReference type="ChEBI" id="CHEBI:24875"/>
    </cofactor>
</comment>
<dbReference type="GO" id="GO:0016151">
    <property type="term" value="F:nickel cation binding"/>
    <property type="evidence" value="ECO:0007669"/>
    <property type="project" value="InterPro"/>
</dbReference>
<dbReference type="InterPro" id="IPR029014">
    <property type="entry name" value="NiFe-Hase_large"/>
</dbReference>
<keyword evidence="6" id="KW-0408">Iron</keyword>
<keyword evidence="5" id="KW-0560">Oxidoreductase</keyword>
<protein>
    <recommendedName>
        <fullName evidence="9">Hydrogenase/sulfur reductase subunit alpha</fullName>
    </recommendedName>
</protein>
<feature type="binding site" evidence="6">
    <location>
        <position position="416"/>
    </location>
    <ligand>
        <name>Ni(2+)</name>
        <dbReference type="ChEBI" id="CHEBI:49786"/>
    </ligand>
</feature>
<feature type="binding site" evidence="6">
    <location>
        <position position="66"/>
    </location>
    <ligand>
        <name>Fe cation</name>
        <dbReference type="ChEBI" id="CHEBI:24875"/>
    </ligand>
</feature>
<feature type="binding site" evidence="6">
    <location>
        <position position="66"/>
    </location>
    <ligand>
        <name>Ni(2+)</name>
        <dbReference type="ChEBI" id="CHEBI:49786"/>
    </ligand>
</feature>
<evidence type="ECO:0000256" key="2">
    <source>
        <dbReference type="ARBA" id="ARBA00009292"/>
    </source>
</evidence>
<dbReference type="InterPro" id="IPR018194">
    <property type="entry name" value="Ni-dep_hyd_lsu_Ni_BS"/>
</dbReference>
<comment type="caution">
    <text evidence="7">The sequence shown here is derived from an EMBL/GenBank/DDBJ whole genome shotgun (WGS) entry which is preliminary data.</text>
</comment>
<evidence type="ECO:0000256" key="1">
    <source>
        <dbReference type="ARBA" id="ARBA00001967"/>
    </source>
</evidence>
<keyword evidence="4 6" id="KW-0479">Metal-binding</keyword>
<dbReference type="Pfam" id="PF00374">
    <property type="entry name" value="NiFeSe_Hases"/>
    <property type="match status" value="2"/>
</dbReference>
<comment type="similarity">
    <text evidence="2">Belongs to the [NiFe]/[NiFeSe] hydrogenase large subunit family.</text>
</comment>
<name>A0A1F7WC61_9BACT</name>
<evidence type="ECO:0000256" key="6">
    <source>
        <dbReference type="PIRSR" id="PIRSR601501-1"/>
    </source>
</evidence>
<organism evidence="7 8">
    <name type="scientific">Candidatus Uhrbacteria bacterium RIFOXYC2_FULL_47_19</name>
    <dbReference type="NCBI Taxonomy" id="1802424"/>
    <lineage>
        <taxon>Bacteria</taxon>
        <taxon>Candidatus Uhriibacteriota</taxon>
    </lineage>
</organism>
<dbReference type="PROSITE" id="PS00508">
    <property type="entry name" value="NI_HGENASE_L_2"/>
    <property type="match status" value="1"/>
</dbReference>
<dbReference type="AlphaFoldDB" id="A0A1F7WC61"/>
<dbReference type="SUPFAM" id="SSF56762">
    <property type="entry name" value="HydB/Nqo4-like"/>
    <property type="match status" value="1"/>
</dbReference>
<evidence type="ECO:0000256" key="5">
    <source>
        <dbReference type="ARBA" id="ARBA00023002"/>
    </source>
</evidence>
<keyword evidence="3 6" id="KW-0533">Nickel</keyword>
<keyword evidence="6" id="KW-0460">Magnesium</keyword>
<dbReference type="STRING" id="1802424.A2480_04125"/>
<dbReference type="Proteomes" id="UP000176988">
    <property type="component" value="Unassembled WGS sequence"/>
</dbReference>
<accession>A0A1F7WC61</accession>
<sequence length="431" mass="48790">MHSQDISLDAISKVEGHAKLDLRIRDGKVEHVHYQIQEYKRFFSKAVEGKPLVAIPPLLSRICGTCSNAHIMCAIEACENAIGLQPSLQTMDLRHLTMYGLNIRDHALHLYIFVMPDLYNKDNFLSFDENDEEQHQHLHDCFEIKAAGNYLAQIVAGRSVHATFPTLGGFNHLPSKEEIEEAVRKLEAARPAALRCIATFERCDWSFDRDMDYQALVPEGNYWFLDGEVVTSQGERYNEKRYPDLLEHVVLPYSTASAYTHEGRPFMVGSLARLNLAKETLHPQTRKSLSKTLKLFPSTNIYRNNLAQAIELLHSIDHAIELLQGREFVIETPIKPEICEGEGIGVVEAPRGTLYHKIVVGEDGLVRRGEVIVPTGQNQINIERDIAGLVDGLLPDTDRSTIEHEIEKLIRAYDPCMSCATHFLKVNWDLV</sequence>
<feature type="binding site" evidence="6">
    <location>
        <position position="419"/>
    </location>
    <ligand>
        <name>Fe cation</name>
        <dbReference type="ChEBI" id="CHEBI:24875"/>
    </ligand>
</feature>
<feature type="binding site" evidence="6">
    <location>
        <position position="63"/>
    </location>
    <ligand>
        <name>Ni(2+)</name>
        <dbReference type="ChEBI" id="CHEBI:49786"/>
    </ligand>
</feature>
<dbReference type="EMBL" id="MGFG01000032">
    <property type="protein sequence ID" value="OGM00411.1"/>
    <property type="molecule type" value="Genomic_DNA"/>
</dbReference>
<evidence type="ECO:0000313" key="7">
    <source>
        <dbReference type="EMBL" id="OGM00411.1"/>
    </source>
</evidence>
<evidence type="ECO:0000256" key="3">
    <source>
        <dbReference type="ARBA" id="ARBA00022596"/>
    </source>
</evidence>
<dbReference type="GO" id="GO:0008901">
    <property type="term" value="F:ferredoxin hydrogenase activity"/>
    <property type="evidence" value="ECO:0007669"/>
    <property type="project" value="InterPro"/>
</dbReference>
<dbReference type="Gene3D" id="1.10.645.10">
    <property type="entry name" value="Cytochrome-c3 Hydrogenase, chain B"/>
    <property type="match status" value="1"/>
</dbReference>
<evidence type="ECO:0000256" key="4">
    <source>
        <dbReference type="ARBA" id="ARBA00022723"/>
    </source>
</evidence>
<feature type="binding site" evidence="6">
    <location>
        <position position="422"/>
    </location>
    <ligand>
        <name>Mg(2+)</name>
        <dbReference type="ChEBI" id="CHEBI:18420"/>
    </ligand>
</feature>
<dbReference type="InterPro" id="IPR001501">
    <property type="entry name" value="Ni-dep_hyd_lsu"/>
</dbReference>
<reference evidence="7 8" key="1">
    <citation type="journal article" date="2016" name="Nat. Commun.">
        <title>Thousands of microbial genomes shed light on interconnected biogeochemical processes in an aquifer system.</title>
        <authorList>
            <person name="Anantharaman K."/>
            <person name="Brown C.T."/>
            <person name="Hug L.A."/>
            <person name="Sharon I."/>
            <person name="Castelle C.J."/>
            <person name="Probst A.J."/>
            <person name="Thomas B.C."/>
            <person name="Singh A."/>
            <person name="Wilkins M.J."/>
            <person name="Karaoz U."/>
            <person name="Brodie E.L."/>
            <person name="Williams K.H."/>
            <person name="Hubbard S.S."/>
            <person name="Banfield J.F."/>
        </authorList>
    </citation>
    <scope>NUCLEOTIDE SEQUENCE [LARGE SCALE GENOMIC DNA]</scope>
</reference>
<comment type="cofactor">
    <cofactor evidence="1 6">
        <name>Ni(2+)</name>
        <dbReference type="ChEBI" id="CHEBI:49786"/>
    </cofactor>
</comment>
<gene>
    <name evidence="7" type="ORF">A2480_04125</name>
</gene>
<dbReference type="PANTHER" id="PTHR43600:SF2">
    <property type="entry name" value="F420-NON-REDUCING HYDROGENASE VHU SUBUNIT A"/>
    <property type="match status" value="1"/>
</dbReference>